<dbReference type="Proteomes" id="UP000655016">
    <property type="component" value="Unassembled WGS sequence"/>
</dbReference>
<accession>A0ABQ1URN3</accession>
<protein>
    <recommendedName>
        <fullName evidence="3">Curli production assembly/transport component CsgG</fullName>
    </recommendedName>
</protein>
<dbReference type="RefSeq" id="WP_163395827.1">
    <property type="nucleotide sequence ID" value="NZ_BMKP01000009.1"/>
</dbReference>
<organism evidence="1 2">
    <name type="scientific">Flavobacterium limi</name>
    <dbReference type="NCBI Taxonomy" id="2045105"/>
    <lineage>
        <taxon>Bacteria</taxon>
        <taxon>Pseudomonadati</taxon>
        <taxon>Bacteroidota</taxon>
        <taxon>Flavobacteriia</taxon>
        <taxon>Flavobacteriales</taxon>
        <taxon>Flavobacteriaceae</taxon>
        <taxon>Flavobacterium</taxon>
    </lineage>
</organism>
<comment type="caution">
    <text evidence="1">The sequence shown here is derived from an EMBL/GenBank/DDBJ whole genome shotgun (WGS) entry which is preliminary data.</text>
</comment>
<sequence>MKTLITTIFTTLLLTFTTVYGQTYEPLDLAKKIFSKETLPNIENYVSGEYKGKPNGKDLQNGTVTKFALLGQTDKTAVVGLTVLDTLGKGFDTYLHFEKETSWKMNAFRALAMTGMIEQIKIELEKMTPQQVDEMIEKSKKNKNKDFEMFKSKEDYNFQLGNVKLTLELDENIIKHFLTNQSEFERLKNLALTQLEKEKVDEERSLKLIETSKIDYNKLFISSVSTGGYKLGNCINFLIGGMLDNSVGYFYVKDKKDLPEMNLSRIIMIREIGNGWYIYKTT</sequence>
<evidence type="ECO:0000313" key="2">
    <source>
        <dbReference type="Proteomes" id="UP000655016"/>
    </source>
</evidence>
<dbReference type="EMBL" id="BMKP01000009">
    <property type="protein sequence ID" value="GGF23469.1"/>
    <property type="molecule type" value="Genomic_DNA"/>
</dbReference>
<gene>
    <name evidence="1" type="ORF">GCM10011518_35990</name>
</gene>
<proteinExistence type="predicted"/>
<reference evidence="2" key="1">
    <citation type="journal article" date="2019" name="Int. J. Syst. Evol. Microbiol.">
        <title>The Global Catalogue of Microorganisms (GCM) 10K type strain sequencing project: providing services to taxonomists for standard genome sequencing and annotation.</title>
        <authorList>
            <consortium name="The Broad Institute Genomics Platform"/>
            <consortium name="The Broad Institute Genome Sequencing Center for Infectious Disease"/>
            <person name="Wu L."/>
            <person name="Ma J."/>
        </authorList>
    </citation>
    <scope>NUCLEOTIDE SEQUENCE [LARGE SCALE GENOMIC DNA]</scope>
    <source>
        <strain evidence="2">CGMCC 1.16060</strain>
    </source>
</reference>
<evidence type="ECO:0008006" key="3">
    <source>
        <dbReference type="Google" id="ProtNLM"/>
    </source>
</evidence>
<keyword evidence="2" id="KW-1185">Reference proteome</keyword>
<name>A0ABQ1URN3_9FLAO</name>
<evidence type="ECO:0000313" key="1">
    <source>
        <dbReference type="EMBL" id="GGF23469.1"/>
    </source>
</evidence>